<organism evidence="12 13">
    <name type="scientific">Novimethylophilus kurashikiensis</name>
    <dbReference type="NCBI Taxonomy" id="1825523"/>
    <lineage>
        <taxon>Bacteria</taxon>
        <taxon>Pseudomonadati</taxon>
        <taxon>Pseudomonadota</taxon>
        <taxon>Betaproteobacteria</taxon>
        <taxon>Nitrosomonadales</taxon>
        <taxon>Methylophilaceae</taxon>
        <taxon>Novimethylophilus</taxon>
    </lineage>
</organism>
<dbReference type="Pfam" id="PF01225">
    <property type="entry name" value="Mur_ligase"/>
    <property type="match status" value="1"/>
</dbReference>
<dbReference type="Gene3D" id="3.90.190.20">
    <property type="entry name" value="Mur ligase, C-terminal domain"/>
    <property type="match status" value="1"/>
</dbReference>
<evidence type="ECO:0000256" key="4">
    <source>
        <dbReference type="ARBA" id="ARBA00022984"/>
    </source>
</evidence>
<evidence type="ECO:0000256" key="8">
    <source>
        <dbReference type="RuleBase" id="RU004135"/>
    </source>
</evidence>
<dbReference type="InterPro" id="IPR013221">
    <property type="entry name" value="Mur_ligase_cen"/>
</dbReference>
<gene>
    <name evidence="7 12" type="primary">murE</name>
    <name evidence="12" type="ORF">NMK_2965</name>
</gene>
<evidence type="ECO:0000256" key="5">
    <source>
        <dbReference type="ARBA" id="ARBA00023306"/>
    </source>
</evidence>
<dbReference type="EMBL" id="BDOQ01000018">
    <property type="protein sequence ID" value="GBG15360.1"/>
    <property type="molecule type" value="Genomic_DNA"/>
</dbReference>
<dbReference type="HAMAP" id="MF_00208">
    <property type="entry name" value="MurE"/>
    <property type="match status" value="1"/>
</dbReference>
<dbReference type="NCBIfam" id="NF001124">
    <property type="entry name" value="PRK00139.1-2"/>
    <property type="match status" value="1"/>
</dbReference>
<comment type="caution">
    <text evidence="7">Lacks conserved residue(s) required for the propagation of feature annotation.</text>
</comment>
<feature type="binding site" evidence="7">
    <location>
        <position position="145"/>
    </location>
    <ligand>
        <name>UDP-N-acetyl-alpha-D-muramoyl-L-alanyl-D-glutamate</name>
        <dbReference type="ChEBI" id="CHEBI:83900"/>
    </ligand>
</feature>
<sequence>MSVIQQLLDVGIQPKRLVSDSRQVQAGDVFLAYAGESADGRQYINAAIEHGAAAVVWEADGYAWPADCTLPNIPVIGLRGEVSRIAGEYFGMPSQALWMVGITGTNGKTSCSHWLAQCLSRCGKPTALIGTLGNGFPQALQPSPNTTPDPILLQAQLADYRQQGANAVAMEVSSHGLAQGRVNGVHFDVAVLTNLSRDHLDYHGSMEDYAAAKAQLFDWPDLKCAVVNADDAFGVRIAAEQIAQGRRVLTYGFEQGDVRGSALSLDETGIAMAVMTPWGEGQLDLPVLGRFNACNALAVLATLLVSDVPLQQAIDVMREIRPVAGRMQQLGGDELPLVVVDYAHTPDALEKVLLSLREQCRGQLICVFGCGGNRDKGKRPLMGGVVSRLADLAFVTSDNPRHENGREIINEIVAGMDADYRIEEDRAAAIDAAIREAKAGDIVLLAGKGHESYQQIGDEKLPFSDLEVAQRVLDSMRRSS</sequence>
<dbReference type="GO" id="GO:0008360">
    <property type="term" value="P:regulation of cell shape"/>
    <property type="evidence" value="ECO:0007669"/>
    <property type="project" value="UniProtKB-KW"/>
</dbReference>
<proteinExistence type="inferred from homology"/>
<dbReference type="Pfam" id="PF02875">
    <property type="entry name" value="Mur_ligase_C"/>
    <property type="match status" value="1"/>
</dbReference>
<keyword evidence="5 7" id="KW-0131">Cell cycle</keyword>
<keyword evidence="2 7" id="KW-0132">Cell division</keyword>
<keyword evidence="7" id="KW-0067">ATP-binding</keyword>
<dbReference type="GO" id="GO:0071555">
    <property type="term" value="P:cell wall organization"/>
    <property type="evidence" value="ECO:0007669"/>
    <property type="project" value="UniProtKB-KW"/>
</dbReference>
<evidence type="ECO:0000256" key="1">
    <source>
        <dbReference type="ARBA" id="ARBA00005898"/>
    </source>
</evidence>
<dbReference type="GO" id="GO:0005524">
    <property type="term" value="F:ATP binding"/>
    <property type="evidence" value="ECO:0007669"/>
    <property type="project" value="UniProtKB-UniRule"/>
</dbReference>
<protein>
    <recommendedName>
        <fullName evidence="7">UDP-N-acetylmuramoyl-L-alanyl-D-glutamate--2,6-diaminopimelate ligase</fullName>
        <ecNumber evidence="7">6.3.2.13</ecNumber>
    </recommendedName>
    <alternativeName>
        <fullName evidence="7">Meso-A2pm-adding enzyme</fullName>
    </alternativeName>
    <alternativeName>
        <fullName evidence="7">Meso-diaminopimelate-adding enzyme</fullName>
    </alternativeName>
    <alternativeName>
        <fullName evidence="7">UDP-MurNAc-L-Ala-D-Glu:meso-diaminopimelate ligase</fullName>
    </alternativeName>
    <alternativeName>
        <fullName evidence="7">UDP-MurNAc-tripeptide synthetase</fullName>
    </alternativeName>
    <alternativeName>
        <fullName evidence="7">UDP-N-acetylmuramyl-tripeptide synthetase</fullName>
    </alternativeName>
</protein>
<accession>A0A2R5FAU7</accession>
<dbReference type="Gene3D" id="3.40.1190.10">
    <property type="entry name" value="Mur-like, catalytic domain"/>
    <property type="match status" value="1"/>
</dbReference>
<comment type="subcellular location">
    <subcellularLocation>
        <location evidence="7 8">Cytoplasm</location>
    </subcellularLocation>
</comment>
<dbReference type="InterPro" id="IPR004101">
    <property type="entry name" value="Mur_ligase_C"/>
</dbReference>
<feature type="binding site" evidence="7">
    <location>
        <position position="179"/>
    </location>
    <ligand>
        <name>UDP-N-acetyl-alpha-D-muramoyl-L-alanyl-D-glutamate</name>
        <dbReference type="ChEBI" id="CHEBI:83900"/>
    </ligand>
</feature>
<comment type="cofactor">
    <cofactor evidence="7">
        <name>Mg(2+)</name>
        <dbReference type="ChEBI" id="CHEBI:18420"/>
    </cofactor>
</comment>
<dbReference type="PANTHER" id="PTHR23135">
    <property type="entry name" value="MUR LIGASE FAMILY MEMBER"/>
    <property type="match status" value="1"/>
</dbReference>
<comment type="caution">
    <text evidence="12">The sequence shown here is derived from an EMBL/GenBank/DDBJ whole genome shotgun (WGS) entry which is preliminary data.</text>
</comment>
<dbReference type="AlphaFoldDB" id="A0A2R5FAU7"/>
<evidence type="ECO:0000256" key="7">
    <source>
        <dbReference type="HAMAP-Rule" id="MF_00208"/>
    </source>
</evidence>
<evidence type="ECO:0000256" key="6">
    <source>
        <dbReference type="ARBA" id="ARBA00023316"/>
    </source>
</evidence>
<name>A0A2R5FAU7_9PROT</name>
<feature type="binding site" evidence="7">
    <location>
        <position position="181"/>
    </location>
    <ligand>
        <name>UDP-N-acetyl-alpha-D-muramoyl-L-alanyl-D-glutamate</name>
        <dbReference type="ChEBI" id="CHEBI:83900"/>
    </ligand>
</feature>
<comment type="function">
    <text evidence="7">Catalyzes the addition of meso-diaminopimelic acid to the nucleotide precursor UDP-N-acetylmuramoyl-L-alanyl-D-glutamate (UMAG) in the biosynthesis of bacterial cell-wall peptidoglycan.</text>
</comment>
<dbReference type="GO" id="GO:0000287">
    <property type="term" value="F:magnesium ion binding"/>
    <property type="evidence" value="ECO:0007669"/>
    <property type="project" value="UniProtKB-UniRule"/>
</dbReference>
<evidence type="ECO:0000313" key="13">
    <source>
        <dbReference type="Proteomes" id="UP000245081"/>
    </source>
</evidence>
<feature type="binding site" evidence="7">
    <location>
        <begin position="146"/>
        <end position="147"/>
    </location>
    <ligand>
        <name>UDP-N-acetyl-alpha-D-muramoyl-L-alanyl-D-glutamate</name>
        <dbReference type="ChEBI" id="CHEBI:83900"/>
    </ligand>
</feature>
<comment type="catalytic activity">
    <reaction evidence="7">
        <text>UDP-N-acetyl-alpha-D-muramoyl-L-alanyl-D-glutamate + meso-2,6-diaminopimelate + ATP = UDP-N-acetyl-alpha-D-muramoyl-L-alanyl-gamma-D-glutamyl-meso-2,6-diaminopimelate + ADP + phosphate + H(+)</text>
        <dbReference type="Rhea" id="RHEA:23676"/>
        <dbReference type="ChEBI" id="CHEBI:15378"/>
        <dbReference type="ChEBI" id="CHEBI:30616"/>
        <dbReference type="ChEBI" id="CHEBI:43474"/>
        <dbReference type="ChEBI" id="CHEBI:57791"/>
        <dbReference type="ChEBI" id="CHEBI:83900"/>
        <dbReference type="ChEBI" id="CHEBI:83905"/>
        <dbReference type="ChEBI" id="CHEBI:456216"/>
        <dbReference type="EC" id="6.3.2.13"/>
    </reaction>
</comment>
<dbReference type="EC" id="6.3.2.13" evidence="7"/>
<comment type="similarity">
    <text evidence="1 7">Belongs to the MurCDEF family. MurE subfamily.</text>
</comment>
<feature type="domain" description="Mur ligase central" evidence="11">
    <location>
        <begin position="102"/>
        <end position="302"/>
    </location>
</feature>
<evidence type="ECO:0000256" key="3">
    <source>
        <dbReference type="ARBA" id="ARBA00022960"/>
    </source>
</evidence>
<feature type="binding site" evidence="7">
    <location>
        <position position="447"/>
    </location>
    <ligand>
        <name>meso-2,6-diaminopimelate</name>
        <dbReference type="ChEBI" id="CHEBI:57791"/>
    </ligand>
</feature>
<dbReference type="Gene3D" id="3.40.1390.10">
    <property type="entry name" value="MurE/MurF, N-terminal domain"/>
    <property type="match status" value="1"/>
</dbReference>
<feature type="short sequence motif" description="Meso-diaminopimelate recognition motif" evidence="7">
    <location>
        <begin position="398"/>
        <end position="401"/>
    </location>
</feature>
<evidence type="ECO:0000313" key="12">
    <source>
        <dbReference type="EMBL" id="GBG15360.1"/>
    </source>
</evidence>
<dbReference type="GO" id="GO:0008765">
    <property type="term" value="F:UDP-N-acetylmuramoylalanyl-D-glutamate-2,6-diaminopimelate ligase activity"/>
    <property type="evidence" value="ECO:0007669"/>
    <property type="project" value="UniProtKB-UniRule"/>
</dbReference>
<keyword evidence="6 7" id="KW-0961">Cell wall biogenesis/degradation</keyword>
<feature type="binding site" evidence="7">
    <location>
        <position position="173"/>
    </location>
    <ligand>
        <name>UDP-N-acetyl-alpha-D-muramoyl-L-alanyl-D-glutamate</name>
        <dbReference type="ChEBI" id="CHEBI:83900"/>
    </ligand>
</feature>
<dbReference type="GO" id="GO:0051301">
    <property type="term" value="P:cell division"/>
    <property type="evidence" value="ECO:0007669"/>
    <property type="project" value="UniProtKB-KW"/>
</dbReference>
<dbReference type="InterPro" id="IPR036565">
    <property type="entry name" value="Mur-like_cat_sf"/>
</dbReference>
<dbReference type="GO" id="GO:0009252">
    <property type="term" value="P:peptidoglycan biosynthetic process"/>
    <property type="evidence" value="ECO:0007669"/>
    <property type="project" value="UniProtKB-UniRule"/>
</dbReference>
<comment type="pathway">
    <text evidence="7 8">Cell wall biogenesis; peptidoglycan biosynthesis.</text>
</comment>
<dbReference type="Proteomes" id="UP000245081">
    <property type="component" value="Unassembled WGS sequence"/>
</dbReference>
<dbReference type="SUPFAM" id="SSF53623">
    <property type="entry name" value="MurD-like peptide ligases, catalytic domain"/>
    <property type="match status" value="1"/>
</dbReference>
<dbReference type="GO" id="GO:0005737">
    <property type="term" value="C:cytoplasm"/>
    <property type="evidence" value="ECO:0007669"/>
    <property type="project" value="UniProtKB-SubCell"/>
</dbReference>
<dbReference type="InterPro" id="IPR000713">
    <property type="entry name" value="Mur_ligase_N"/>
</dbReference>
<evidence type="ECO:0000259" key="10">
    <source>
        <dbReference type="Pfam" id="PF02875"/>
    </source>
</evidence>
<keyword evidence="7" id="KW-0547">Nucleotide-binding</keyword>
<reference evidence="12 13" key="1">
    <citation type="journal article" date="2018" name="Environ. Microbiol.">
        <title>Isolation and genomic characterization of Novimethylophilus kurashikiensis gen. nov. sp. nov., a new lanthanide-dependent methylotrophic species of Methylophilaceae.</title>
        <authorList>
            <person name="Lv H."/>
            <person name="Sahin N."/>
            <person name="Tani A."/>
        </authorList>
    </citation>
    <scope>NUCLEOTIDE SEQUENCE [LARGE SCALE GENOMIC DNA]</scope>
    <source>
        <strain evidence="12 13">La2-4</strain>
    </source>
</reference>
<feature type="domain" description="Mur ligase C-terminal" evidence="10">
    <location>
        <begin position="325"/>
        <end position="449"/>
    </location>
</feature>
<keyword evidence="7" id="KW-0460">Magnesium</keyword>
<feature type="modified residue" description="N6-carboxylysine" evidence="7">
    <location>
        <position position="213"/>
    </location>
</feature>
<feature type="binding site" evidence="7">
    <location>
        <position position="374"/>
    </location>
    <ligand>
        <name>meso-2,6-diaminopimelate</name>
        <dbReference type="ChEBI" id="CHEBI:57791"/>
    </ligand>
</feature>
<keyword evidence="4 7" id="KW-0573">Peptidoglycan synthesis</keyword>
<keyword evidence="7" id="KW-0963">Cytoplasm</keyword>
<dbReference type="OrthoDB" id="9800958at2"/>
<dbReference type="RefSeq" id="WP_109016512.1">
    <property type="nucleotide sequence ID" value="NZ_BDOQ01000018.1"/>
</dbReference>
<comment type="PTM">
    <text evidence="7">Carboxylation is probably crucial for Mg(2+) binding and, consequently, for the gamma-phosphate positioning of ATP.</text>
</comment>
<evidence type="ECO:0000259" key="11">
    <source>
        <dbReference type="Pfam" id="PF08245"/>
    </source>
</evidence>
<dbReference type="InterPro" id="IPR036615">
    <property type="entry name" value="Mur_ligase_C_dom_sf"/>
</dbReference>
<dbReference type="Pfam" id="PF08245">
    <property type="entry name" value="Mur_ligase_M"/>
    <property type="match status" value="1"/>
</dbReference>
<dbReference type="SUPFAM" id="SSF63418">
    <property type="entry name" value="MurE/MurF N-terminal domain"/>
    <property type="match status" value="1"/>
</dbReference>
<keyword evidence="7 12" id="KW-0436">Ligase</keyword>
<dbReference type="SUPFAM" id="SSF53244">
    <property type="entry name" value="MurD-like peptide ligases, peptide-binding domain"/>
    <property type="match status" value="1"/>
</dbReference>
<feature type="binding site" evidence="7">
    <location>
        <position position="21"/>
    </location>
    <ligand>
        <name>UDP-N-acetyl-alpha-D-muramoyl-L-alanyl-D-glutamate</name>
        <dbReference type="ChEBI" id="CHEBI:83900"/>
    </ligand>
</feature>
<evidence type="ECO:0000259" key="9">
    <source>
        <dbReference type="Pfam" id="PF01225"/>
    </source>
</evidence>
<feature type="binding site" evidence="7">
    <location>
        <begin position="104"/>
        <end position="110"/>
    </location>
    <ligand>
        <name>ATP</name>
        <dbReference type="ChEBI" id="CHEBI:30616"/>
    </ligand>
</feature>
<dbReference type="InterPro" id="IPR035911">
    <property type="entry name" value="MurE/MurF_N"/>
</dbReference>
<feature type="binding site" evidence="7">
    <location>
        <position position="451"/>
    </location>
    <ligand>
        <name>meso-2,6-diaminopimelate</name>
        <dbReference type="ChEBI" id="CHEBI:57791"/>
    </ligand>
</feature>
<keyword evidence="3 7" id="KW-0133">Cell shape</keyword>
<feature type="binding site" evidence="7">
    <location>
        <begin position="398"/>
        <end position="401"/>
    </location>
    <ligand>
        <name>meso-2,6-diaminopimelate</name>
        <dbReference type="ChEBI" id="CHEBI:57791"/>
    </ligand>
</feature>
<keyword evidence="13" id="KW-1185">Reference proteome</keyword>
<dbReference type="NCBIfam" id="NF001126">
    <property type="entry name" value="PRK00139.1-4"/>
    <property type="match status" value="1"/>
</dbReference>
<dbReference type="InterPro" id="IPR005761">
    <property type="entry name" value="UDP-N-AcMur-Glu-dNH2Pim_ligase"/>
</dbReference>
<dbReference type="NCBIfam" id="TIGR01085">
    <property type="entry name" value="murE"/>
    <property type="match status" value="1"/>
</dbReference>
<dbReference type="PANTHER" id="PTHR23135:SF4">
    <property type="entry name" value="UDP-N-ACETYLMURAMOYL-L-ALANYL-D-GLUTAMATE--2,6-DIAMINOPIMELATE LIGASE MURE HOMOLOG, CHLOROPLASTIC"/>
    <property type="match status" value="1"/>
</dbReference>
<evidence type="ECO:0000256" key="2">
    <source>
        <dbReference type="ARBA" id="ARBA00022618"/>
    </source>
</evidence>
<dbReference type="UniPathway" id="UPA00219"/>
<feature type="domain" description="Mur ligase N-terminal catalytic" evidence="9">
    <location>
        <begin position="19"/>
        <end position="79"/>
    </location>
</feature>